<accession>A0A1H0DAT7</accession>
<keyword evidence="2" id="KW-0732">Signal</keyword>
<evidence type="ECO:0000256" key="1">
    <source>
        <dbReference type="SAM" id="MobiDB-lite"/>
    </source>
</evidence>
<organism evidence="3 4">
    <name type="scientific">Methylobacterium phyllostachyos</name>
    <dbReference type="NCBI Taxonomy" id="582672"/>
    <lineage>
        <taxon>Bacteria</taxon>
        <taxon>Pseudomonadati</taxon>
        <taxon>Pseudomonadota</taxon>
        <taxon>Alphaproteobacteria</taxon>
        <taxon>Hyphomicrobiales</taxon>
        <taxon>Methylobacteriaceae</taxon>
        <taxon>Methylobacterium</taxon>
    </lineage>
</organism>
<dbReference type="AlphaFoldDB" id="A0A1H0DAT7"/>
<feature type="signal peptide" evidence="2">
    <location>
        <begin position="1"/>
        <end position="20"/>
    </location>
</feature>
<dbReference type="RefSeq" id="WP_091717744.1">
    <property type="nucleotide sequence ID" value="NZ_FNHS01000010.1"/>
</dbReference>
<protein>
    <submittedName>
        <fullName evidence="3">Uncharacterized protein</fullName>
    </submittedName>
</protein>
<evidence type="ECO:0000256" key="2">
    <source>
        <dbReference type="SAM" id="SignalP"/>
    </source>
</evidence>
<sequence>MLKFLSASAACLILCGGAAAQDMPGLATLSPPDLTQQGTGTSEPASATGRPAGDLSGTRETPSGANRAVADLKVAPGSSRPWCGQERRVGTGAGFCLIN</sequence>
<feature type="chain" id="PRO_5011444376" evidence="2">
    <location>
        <begin position="21"/>
        <end position="99"/>
    </location>
</feature>
<evidence type="ECO:0000313" key="4">
    <source>
        <dbReference type="Proteomes" id="UP000198704"/>
    </source>
</evidence>
<dbReference type="OrthoDB" id="8005969at2"/>
<proteinExistence type="predicted"/>
<evidence type="ECO:0000313" key="3">
    <source>
        <dbReference type="EMBL" id="SDN67272.1"/>
    </source>
</evidence>
<dbReference type="EMBL" id="FNHS01000010">
    <property type="protein sequence ID" value="SDN67272.1"/>
    <property type="molecule type" value="Genomic_DNA"/>
</dbReference>
<name>A0A1H0DAT7_9HYPH</name>
<feature type="region of interest" description="Disordered" evidence="1">
    <location>
        <begin position="25"/>
        <end position="67"/>
    </location>
</feature>
<feature type="compositionally biased region" description="Polar residues" evidence="1">
    <location>
        <begin position="33"/>
        <end position="45"/>
    </location>
</feature>
<keyword evidence="4" id="KW-1185">Reference proteome</keyword>
<reference evidence="4" key="1">
    <citation type="submission" date="2016-10" db="EMBL/GenBank/DDBJ databases">
        <authorList>
            <person name="Varghese N."/>
            <person name="Submissions S."/>
        </authorList>
    </citation>
    <scope>NUCLEOTIDE SEQUENCE [LARGE SCALE GENOMIC DNA]</scope>
    <source>
        <strain evidence="4">BL47</strain>
    </source>
</reference>
<gene>
    <name evidence="3" type="ORF">SAMN05216360_11089</name>
</gene>
<dbReference type="Proteomes" id="UP000198704">
    <property type="component" value="Unassembled WGS sequence"/>
</dbReference>